<reference evidence="1 2" key="1">
    <citation type="journal article" date="2008" name="Nature">
        <title>The genome of Laccaria bicolor provides insights into mycorrhizal symbiosis.</title>
        <authorList>
            <person name="Martin F."/>
            <person name="Aerts A."/>
            <person name="Ahren D."/>
            <person name="Brun A."/>
            <person name="Danchin E.G.J."/>
            <person name="Duchaussoy F."/>
            <person name="Gibon J."/>
            <person name="Kohler A."/>
            <person name="Lindquist E."/>
            <person name="Pereda V."/>
            <person name="Salamov A."/>
            <person name="Shapiro H.J."/>
            <person name="Wuyts J."/>
            <person name="Blaudez D."/>
            <person name="Buee M."/>
            <person name="Brokstein P."/>
            <person name="Canbaeck B."/>
            <person name="Cohen D."/>
            <person name="Courty P.E."/>
            <person name="Coutinho P.M."/>
            <person name="Delaruelle C."/>
            <person name="Detter J.C."/>
            <person name="Deveau A."/>
            <person name="DiFazio S."/>
            <person name="Duplessis S."/>
            <person name="Fraissinet-Tachet L."/>
            <person name="Lucic E."/>
            <person name="Frey-Klett P."/>
            <person name="Fourrey C."/>
            <person name="Feussner I."/>
            <person name="Gay G."/>
            <person name="Grimwood J."/>
            <person name="Hoegger P.J."/>
            <person name="Jain P."/>
            <person name="Kilaru S."/>
            <person name="Labbe J."/>
            <person name="Lin Y.C."/>
            <person name="Legue V."/>
            <person name="Le Tacon F."/>
            <person name="Marmeisse R."/>
            <person name="Melayah D."/>
            <person name="Montanini B."/>
            <person name="Muratet M."/>
            <person name="Nehls U."/>
            <person name="Niculita-Hirzel H."/>
            <person name="Oudot-Le Secq M.P."/>
            <person name="Peter M."/>
            <person name="Quesneville H."/>
            <person name="Rajashekar B."/>
            <person name="Reich M."/>
            <person name="Rouhier N."/>
            <person name="Schmutz J."/>
            <person name="Yin T."/>
            <person name="Chalot M."/>
            <person name="Henrissat B."/>
            <person name="Kuees U."/>
            <person name="Lucas S."/>
            <person name="Van de Peer Y."/>
            <person name="Podila G.K."/>
            <person name="Polle A."/>
            <person name="Pukkila P.J."/>
            <person name="Richardson P.M."/>
            <person name="Rouze P."/>
            <person name="Sanders I.R."/>
            <person name="Stajich J.E."/>
            <person name="Tunlid A."/>
            <person name="Tuskan G."/>
            <person name="Grigoriev I.V."/>
        </authorList>
    </citation>
    <scope>NUCLEOTIDE SEQUENCE [LARGE SCALE GENOMIC DNA]</scope>
    <source>
        <strain evidence="2">S238N-H82 / ATCC MYA-4686</strain>
    </source>
</reference>
<keyword evidence="2" id="KW-1185">Reference proteome</keyword>
<accession>B0D5H9</accession>
<organism evidence="2">
    <name type="scientific">Laccaria bicolor (strain S238N-H82 / ATCC MYA-4686)</name>
    <name type="common">Bicoloured deceiver</name>
    <name type="synonym">Laccaria laccata var. bicolor</name>
    <dbReference type="NCBI Taxonomy" id="486041"/>
    <lineage>
        <taxon>Eukaryota</taxon>
        <taxon>Fungi</taxon>
        <taxon>Dikarya</taxon>
        <taxon>Basidiomycota</taxon>
        <taxon>Agaricomycotina</taxon>
        <taxon>Agaricomycetes</taxon>
        <taxon>Agaricomycetidae</taxon>
        <taxon>Agaricales</taxon>
        <taxon>Agaricineae</taxon>
        <taxon>Hydnangiaceae</taxon>
        <taxon>Laccaria</taxon>
    </lineage>
</organism>
<dbReference type="Proteomes" id="UP000001194">
    <property type="component" value="Unassembled WGS sequence"/>
</dbReference>
<protein>
    <submittedName>
        <fullName evidence="1">Predicted protein</fullName>
    </submittedName>
</protein>
<dbReference type="GeneID" id="6075133"/>
<proteinExistence type="predicted"/>
<dbReference type="AlphaFoldDB" id="B0D5H9"/>
<dbReference type="EMBL" id="DS547098">
    <property type="protein sequence ID" value="EDR10025.1"/>
    <property type="molecule type" value="Genomic_DNA"/>
</dbReference>
<name>B0D5H9_LACBS</name>
<dbReference type="RefSeq" id="XP_001879410.1">
    <property type="nucleotide sequence ID" value="XM_001879375.1"/>
</dbReference>
<sequence length="91" mass="9292">MVIKPTPIDLPFFNSLLFSTDRVTHQAEHTLMSSIAPATDTPVVVVQPSLDHSSSATVADTVATGPSTAATVPATTETVTVAPTTSVSASV</sequence>
<evidence type="ECO:0000313" key="2">
    <source>
        <dbReference type="Proteomes" id="UP000001194"/>
    </source>
</evidence>
<evidence type="ECO:0000313" key="1">
    <source>
        <dbReference type="EMBL" id="EDR10025.1"/>
    </source>
</evidence>
<dbReference type="HOGENOM" id="CLU_2427387_0_0_1"/>
<dbReference type="KEGG" id="lbc:LACBIDRAFT_317911"/>
<dbReference type="InParanoid" id="B0D5H9"/>
<gene>
    <name evidence="1" type="ORF">LACBIDRAFT_317911</name>
</gene>